<name>A0A927FVA8_9HYPH</name>
<dbReference type="NCBIfam" id="NF041384">
    <property type="entry name" value="YHS_seleno_dom"/>
    <property type="match status" value="1"/>
</dbReference>
<evidence type="ECO:0000313" key="1">
    <source>
        <dbReference type="EMBL" id="MBD8066970.1"/>
    </source>
</evidence>
<dbReference type="Proteomes" id="UP000654108">
    <property type="component" value="Unassembled WGS sequence"/>
</dbReference>
<reference evidence="1" key="1">
    <citation type="submission" date="2020-09" db="EMBL/GenBank/DDBJ databases">
        <title>Genome seq and assembly of Devosia sp.</title>
        <authorList>
            <person name="Chhetri G."/>
        </authorList>
    </citation>
    <scope>NUCLEOTIDE SEQUENCE</scope>
    <source>
        <strain evidence="1">PTR5</strain>
    </source>
</reference>
<organism evidence="1 2">
    <name type="scientific">Devosia oryzisoli</name>
    <dbReference type="NCBI Taxonomy" id="2774138"/>
    <lineage>
        <taxon>Bacteria</taxon>
        <taxon>Pseudomonadati</taxon>
        <taxon>Pseudomonadota</taxon>
        <taxon>Alphaproteobacteria</taxon>
        <taxon>Hyphomicrobiales</taxon>
        <taxon>Devosiaceae</taxon>
        <taxon>Devosia</taxon>
    </lineage>
</organism>
<protein>
    <recommendedName>
        <fullName evidence="3">YHS domain-containing protein</fullName>
    </recommendedName>
</protein>
<evidence type="ECO:0008006" key="3">
    <source>
        <dbReference type="Google" id="ProtNLM"/>
    </source>
</evidence>
<keyword evidence="2" id="KW-1185">Reference proteome</keyword>
<accession>A0A927FVA8</accession>
<sequence>MLALVLPLFGPVGAMMGPALGQSTVSLILTDPLTGVAIGGFDPISYFTEPAPLPGRPDHEFDWMGAPWYFANPANLEIFRRHPELYSPQFGGHGAMSLSRGFVADADPAIYVVYKERLYLFYSAANREAFLLAPDAAALRAEEHWQVLSKTLSRE</sequence>
<evidence type="ECO:0000313" key="2">
    <source>
        <dbReference type="Proteomes" id="UP000654108"/>
    </source>
</evidence>
<dbReference type="EMBL" id="JACYFU010000004">
    <property type="protein sequence ID" value="MBD8066970.1"/>
    <property type="molecule type" value="Genomic_DNA"/>
</dbReference>
<dbReference type="AlphaFoldDB" id="A0A927FVA8"/>
<dbReference type="RefSeq" id="WP_191777576.1">
    <property type="nucleotide sequence ID" value="NZ_JACYFU010000004.1"/>
</dbReference>
<proteinExistence type="predicted"/>
<comment type="caution">
    <text evidence="1">The sequence shown here is derived from an EMBL/GenBank/DDBJ whole genome shotgun (WGS) entry which is preliminary data.</text>
</comment>
<gene>
    <name evidence="1" type="ORF">IC608_15970</name>
</gene>